<comment type="caution">
    <text evidence="2">The sequence shown here is derived from an EMBL/GenBank/DDBJ whole genome shotgun (WGS) entry which is preliminary data.</text>
</comment>
<accession>A0A392TEF0</accession>
<dbReference type="Proteomes" id="UP000265520">
    <property type="component" value="Unassembled WGS sequence"/>
</dbReference>
<sequence>TSEPEQSGGWGNGGGSSGQAVVNDGQNTAWVTKSTSTPKPSWGAAANTGTISEPEQSGGWGKGGGSSGQAELNDNQSTAWGTK</sequence>
<feature type="compositionally biased region" description="Gly residues" evidence="1">
    <location>
        <begin position="8"/>
        <end position="17"/>
    </location>
</feature>
<evidence type="ECO:0000256" key="1">
    <source>
        <dbReference type="SAM" id="MobiDB-lite"/>
    </source>
</evidence>
<feature type="compositionally biased region" description="Gly residues" evidence="1">
    <location>
        <begin position="58"/>
        <end position="67"/>
    </location>
</feature>
<feature type="compositionally biased region" description="Polar residues" evidence="1">
    <location>
        <begin position="69"/>
        <end position="83"/>
    </location>
</feature>
<keyword evidence="3" id="KW-1185">Reference proteome</keyword>
<feature type="non-terminal residue" evidence="2">
    <location>
        <position position="1"/>
    </location>
</feature>
<evidence type="ECO:0000313" key="3">
    <source>
        <dbReference type="Proteomes" id="UP000265520"/>
    </source>
</evidence>
<reference evidence="2 3" key="1">
    <citation type="journal article" date="2018" name="Front. Plant Sci.">
        <title>Red Clover (Trifolium pratense) and Zigzag Clover (T. medium) - A Picture of Genomic Similarities and Differences.</title>
        <authorList>
            <person name="Dluhosova J."/>
            <person name="Istvanek J."/>
            <person name="Nedelnik J."/>
            <person name="Repkova J."/>
        </authorList>
    </citation>
    <scope>NUCLEOTIDE SEQUENCE [LARGE SCALE GENOMIC DNA]</scope>
    <source>
        <strain evidence="3">cv. 10/8</strain>
        <tissue evidence="2">Leaf</tissue>
    </source>
</reference>
<name>A0A392TEF0_9FABA</name>
<dbReference type="EMBL" id="LXQA010554881">
    <property type="protein sequence ID" value="MCI58974.1"/>
    <property type="molecule type" value="Genomic_DNA"/>
</dbReference>
<evidence type="ECO:0000313" key="2">
    <source>
        <dbReference type="EMBL" id="MCI58974.1"/>
    </source>
</evidence>
<feature type="non-terminal residue" evidence="2">
    <location>
        <position position="83"/>
    </location>
</feature>
<proteinExistence type="predicted"/>
<feature type="region of interest" description="Disordered" evidence="1">
    <location>
        <begin position="1"/>
        <end position="83"/>
    </location>
</feature>
<organism evidence="2 3">
    <name type="scientific">Trifolium medium</name>
    <dbReference type="NCBI Taxonomy" id="97028"/>
    <lineage>
        <taxon>Eukaryota</taxon>
        <taxon>Viridiplantae</taxon>
        <taxon>Streptophyta</taxon>
        <taxon>Embryophyta</taxon>
        <taxon>Tracheophyta</taxon>
        <taxon>Spermatophyta</taxon>
        <taxon>Magnoliopsida</taxon>
        <taxon>eudicotyledons</taxon>
        <taxon>Gunneridae</taxon>
        <taxon>Pentapetalae</taxon>
        <taxon>rosids</taxon>
        <taxon>fabids</taxon>
        <taxon>Fabales</taxon>
        <taxon>Fabaceae</taxon>
        <taxon>Papilionoideae</taxon>
        <taxon>50 kb inversion clade</taxon>
        <taxon>NPAAA clade</taxon>
        <taxon>Hologalegina</taxon>
        <taxon>IRL clade</taxon>
        <taxon>Trifolieae</taxon>
        <taxon>Trifolium</taxon>
    </lineage>
</organism>
<feature type="compositionally biased region" description="Polar residues" evidence="1">
    <location>
        <begin position="24"/>
        <end position="39"/>
    </location>
</feature>
<protein>
    <submittedName>
        <fullName evidence="2">Uncharacterized protein</fullName>
    </submittedName>
</protein>
<dbReference type="AlphaFoldDB" id="A0A392TEF0"/>